<feature type="transmembrane region" description="Helical" evidence="6">
    <location>
        <begin position="169"/>
        <end position="190"/>
    </location>
</feature>
<dbReference type="eggNOG" id="COG1276">
    <property type="taxonomic scope" value="Bacteria"/>
</dbReference>
<evidence type="ECO:0000259" key="7">
    <source>
        <dbReference type="Pfam" id="PF05425"/>
    </source>
</evidence>
<evidence type="ECO:0000256" key="1">
    <source>
        <dbReference type="ARBA" id="ARBA00004651"/>
    </source>
</evidence>
<keyword evidence="5 6" id="KW-0472">Membrane</keyword>
<dbReference type="InterPro" id="IPR019108">
    <property type="entry name" value="Caa3_assmbl_CtaG-rel"/>
</dbReference>
<dbReference type="InterPro" id="IPR032694">
    <property type="entry name" value="CopC/D"/>
</dbReference>
<dbReference type="PANTHER" id="PTHR34820:SF4">
    <property type="entry name" value="INNER MEMBRANE PROTEIN YEBZ"/>
    <property type="match status" value="1"/>
</dbReference>
<dbReference type="GO" id="GO:0006825">
    <property type="term" value="P:copper ion transport"/>
    <property type="evidence" value="ECO:0007669"/>
    <property type="project" value="InterPro"/>
</dbReference>
<feature type="transmembrane region" description="Helical" evidence="6">
    <location>
        <begin position="65"/>
        <end position="87"/>
    </location>
</feature>
<keyword evidence="9" id="KW-1185">Reference proteome</keyword>
<reference evidence="8 9" key="1">
    <citation type="journal article" date="2014" name="Genome Announc.">
        <title>Draft Genome Sequence of the Antitrypanosomally Active Sponge-Associated Bacterium Actinokineospora sp. Strain EG49.</title>
        <authorList>
            <person name="Harjes J."/>
            <person name="Ryu T."/>
            <person name="Abdelmohsen U.R."/>
            <person name="Moitinho-Silva L."/>
            <person name="Horn H."/>
            <person name="Ravasi T."/>
            <person name="Hentschel U."/>
        </authorList>
    </citation>
    <scope>NUCLEOTIDE SEQUENCE [LARGE SCALE GENOMIC DNA]</scope>
    <source>
        <strain evidence="8 9">EG49</strain>
    </source>
</reference>
<proteinExistence type="predicted"/>
<keyword evidence="4 6" id="KW-1133">Transmembrane helix</keyword>
<evidence type="ECO:0000256" key="2">
    <source>
        <dbReference type="ARBA" id="ARBA00022475"/>
    </source>
</evidence>
<feature type="transmembrane region" description="Helical" evidence="6">
    <location>
        <begin position="202"/>
        <end position="224"/>
    </location>
</feature>
<dbReference type="OrthoDB" id="5241646at2"/>
<protein>
    <submittedName>
        <fullName evidence="8">Copper resistance protein CopD</fullName>
    </submittedName>
</protein>
<keyword evidence="2" id="KW-1003">Cell membrane</keyword>
<dbReference type="InterPro" id="IPR008457">
    <property type="entry name" value="Cu-R_CopD_dom"/>
</dbReference>
<dbReference type="STRING" id="909613.UO65_3552"/>
<feature type="transmembrane region" description="Helical" evidence="6">
    <location>
        <begin position="99"/>
        <end position="120"/>
    </location>
</feature>
<dbReference type="AlphaFoldDB" id="W7IWE9"/>
<dbReference type="PANTHER" id="PTHR34820">
    <property type="entry name" value="INNER MEMBRANE PROTEIN YEBZ"/>
    <property type="match status" value="1"/>
</dbReference>
<dbReference type="RefSeq" id="WP_052021281.1">
    <property type="nucleotide sequence ID" value="NZ_AYXG01000129.1"/>
</dbReference>
<gene>
    <name evidence="8" type="ORF">UO65_3552</name>
</gene>
<dbReference type="Pfam" id="PF09678">
    <property type="entry name" value="Caa3_CtaG"/>
    <property type="match status" value="1"/>
</dbReference>
<sequence length="594" mass="61297">MGSDSPAAGAEPSAPGRAAALWPVVVLGAVAAAVVAVGLTARTAAPVLAGLPDPGIAVRAGLPGVRVVAEVLAVLVVGAYLAAVLLVPEGPDRDRALRLGGRLAGFWALLSAVLVVLTVADAMGMTLGEVVVPSMLFPGIGRFTVAIAWLVSAHLAGLVWLWEKLAVPPIALLATAVAGVAPVALTGHSSAGGNHDWAGDSLMAHVVAASVWVGGLVAVLVVAGAHRSYAVTATRLYSAIALGCWLVVAATGVVNAFLRVHPVDLLTTDYGYLLLAKTAAVLLLGALGYLHRVRTIPRLEAGKFRAFLRLGAVEVLLMLVTVGIAVGLARSPGPRAGAAPGSVTEELLGYGLPDRPTLVRLATQWRPDLVFGTLALVGALWYLSRLRNRAWPAERTASWLLGCLVLAVATSSGLGRYEPAVFSAHLLVQVLVGFVASVLLAHGRAPELAGVRAPEGAEDAGAGRWPKPWTVAGVYAVPPLLLYAGGLHDQLAGQHWVRVVLLLWSLAAGWVLFSAPVPRRGPVLAVAVVYLVCGIALLERESVLGQSFYTALELGWRHDAAGIQAAAGWIAVAAAVLVAVYAGSLGARREPEPY</sequence>
<dbReference type="GO" id="GO:0005886">
    <property type="term" value="C:plasma membrane"/>
    <property type="evidence" value="ECO:0007669"/>
    <property type="project" value="UniProtKB-SubCell"/>
</dbReference>
<feature type="transmembrane region" description="Helical" evidence="6">
    <location>
        <begin position="496"/>
        <end position="515"/>
    </location>
</feature>
<feature type="transmembrane region" description="Helical" evidence="6">
    <location>
        <begin position="270"/>
        <end position="290"/>
    </location>
</feature>
<feature type="transmembrane region" description="Helical" evidence="6">
    <location>
        <begin position="560"/>
        <end position="582"/>
    </location>
</feature>
<organism evidence="8 9">
    <name type="scientific">Actinokineospora spheciospongiae</name>
    <dbReference type="NCBI Taxonomy" id="909613"/>
    <lineage>
        <taxon>Bacteria</taxon>
        <taxon>Bacillati</taxon>
        <taxon>Actinomycetota</taxon>
        <taxon>Actinomycetes</taxon>
        <taxon>Pseudonocardiales</taxon>
        <taxon>Pseudonocardiaceae</taxon>
        <taxon>Actinokineospora</taxon>
    </lineage>
</organism>
<feature type="transmembrane region" description="Helical" evidence="6">
    <location>
        <begin position="21"/>
        <end position="45"/>
    </location>
</feature>
<evidence type="ECO:0000256" key="4">
    <source>
        <dbReference type="ARBA" id="ARBA00022989"/>
    </source>
</evidence>
<dbReference type="Pfam" id="PF05425">
    <property type="entry name" value="CopD"/>
    <property type="match status" value="1"/>
</dbReference>
<dbReference type="eggNOG" id="COG3336">
    <property type="taxonomic scope" value="Bacteria"/>
</dbReference>
<feature type="transmembrane region" description="Helical" evidence="6">
    <location>
        <begin position="310"/>
        <end position="329"/>
    </location>
</feature>
<name>W7IWE9_9PSEU</name>
<comment type="subcellular location">
    <subcellularLocation>
        <location evidence="1">Cell membrane</location>
        <topology evidence="1">Multi-pass membrane protein</topology>
    </subcellularLocation>
</comment>
<evidence type="ECO:0000256" key="5">
    <source>
        <dbReference type="ARBA" id="ARBA00023136"/>
    </source>
</evidence>
<feature type="transmembrane region" description="Helical" evidence="6">
    <location>
        <begin position="420"/>
        <end position="442"/>
    </location>
</feature>
<comment type="caution">
    <text evidence="8">The sequence shown here is derived from an EMBL/GenBank/DDBJ whole genome shotgun (WGS) entry which is preliminary data.</text>
</comment>
<feature type="transmembrane region" description="Helical" evidence="6">
    <location>
        <begin position="521"/>
        <end position="539"/>
    </location>
</feature>
<feature type="transmembrane region" description="Helical" evidence="6">
    <location>
        <begin position="396"/>
        <end position="414"/>
    </location>
</feature>
<dbReference type="Proteomes" id="UP000019277">
    <property type="component" value="Unassembled WGS sequence"/>
</dbReference>
<evidence type="ECO:0000313" key="9">
    <source>
        <dbReference type="Proteomes" id="UP000019277"/>
    </source>
</evidence>
<evidence type="ECO:0000256" key="3">
    <source>
        <dbReference type="ARBA" id="ARBA00022692"/>
    </source>
</evidence>
<evidence type="ECO:0000256" key="6">
    <source>
        <dbReference type="SAM" id="Phobius"/>
    </source>
</evidence>
<accession>W7IWE9</accession>
<feature type="transmembrane region" description="Helical" evidence="6">
    <location>
        <begin position="236"/>
        <end position="258"/>
    </location>
</feature>
<feature type="transmembrane region" description="Helical" evidence="6">
    <location>
        <begin position="140"/>
        <end position="162"/>
    </location>
</feature>
<evidence type="ECO:0000313" key="8">
    <source>
        <dbReference type="EMBL" id="EWC61132.1"/>
    </source>
</evidence>
<dbReference type="EMBL" id="AYXG01000129">
    <property type="protein sequence ID" value="EWC61132.1"/>
    <property type="molecule type" value="Genomic_DNA"/>
</dbReference>
<feature type="domain" description="Copper resistance protein D" evidence="7">
    <location>
        <begin position="233"/>
        <end position="328"/>
    </location>
</feature>
<feature type="transmembrane region" description="Helical" evidence="6">
    <location>
        <begin position="365"/>
        <end position="384"/>
    </location>
</feature>
<keyword evidence="3 6" id="KW-0812">Transmembrane</keyword>